<keyword evidence="2" id="KW-0614">Plasmid</keyword>
<evidence type="ECO:0000259" key="1">
    <source>
        <dbReference type="PROSITE" id="PS51750"/>
    </source>
</evidence>
<protein>
    <recommendedName>
        <fullName evidence="1">Bro-N domain-containing protein</fullName>
    </recommendedName>
</protein>
<dbReference type="SMART" id="SM01040">
    <property type="entry name" value="Bro-N"/>
    <property type="match status" value="1"/>
</dbReference>
<dbReference type="EMBL" id="LR743506">
    <property type="protein sequence ID" value="CAA2109003.1"/>
    <property type="molecule type" value="Genomic_DNA"/>
</dbReference>
<evidence type="ECO:0000313" key="2">
    <source>
        <dbReference type="EMBL" id="CAA2109003.1"/>
    </source>
</evidence>
<dbReference type="PANTHER" id="PTHR36180:SF2">
    <property type="entry name" value="BRO FAMILY PROTEIN"/>
    <property type="match status" value="1"/>
</dbReference>
<sequence>MNAVAAYAFEDNLFRSLDREGDPWFIAGDVAKILGYRIAPHLTRSLDDDEKGIHLVDTLGGSQEVAIISEPGLYRAIIQRRASAKLTPEVRDFIARFQRWVFHDLLPTLRQTGRYGAPPASVEREQEAVVRERELCLETVAEARRLYGAERARHLWERLGLPEVPPLPDDTASPTADILERKFLGDVVARKLQSIAEAYGTWTGTAAQLLAEMNADAYPLDLQNRRWPRTSQALGMALARVRPLLLHRGIRVERRHSGIRTITIILKEIE</sequence>
<gene>
    <name evidence="2" type="ORF">MBUL_04496</name>
</gene>
<geneLocation type="plasmid" evidence="2">
    <name>3</name>
</geneLocation>
<dbReference type="Pfam" id="PF02498">
    <property type="entry name" value="Bro-N"/>
    <property type="match status" value="1"/>
</dbReference>
<dbReference type="InterPro" id="IPR003497">
    <property type="entry name" value="BRO_N_domain"/>
</dbReference>
<reference evidence="2" key="1">
    <citation type="submission" date="2019-12" db="EMBL/GenBank/DDBJ databases">
        <authorList>
            <person name="Cremers G."/>
        </authorList>
    </citation>
    <scope>NUCLEOTIDE SEQUENCE</scope>
    <source>
        <strain evidence="2">Mbul1</strain>
        <plasmid evidence="2">3</plasmid>
    </source>
</reference>
<dbReference type="PANTHER" id="PTHR36180">
    <property type="entry name" value="DNA-BINDING PROTEIN-RELATED-RELATED"/>
    <property type="match status" value="1"/>
</dbReference>
<dbReference type="PROSITE" id="PS51750">
    <property type="entry name" value="BRO_N"/>
    <property type="match status" value="1"/>
</dbReference>
<dbReference type="AlphaFoldDB" id="A0A679JRY2"/>
<name>A0A679JRY2_9HYPH</name>
<organism evidence="2">
    <name type="scientific">Methylobacterium bullatum</name>
    <dbReference type="NCBI Taxonomy" id="570505"/>
    <lineage>
        <taxon>Bacteria</taxon>
        <taxon>Pseudomonadati</taxon>
        <taxon>Pseudomonadota</taxon>
        <taxon>Alphaproteobacteria</taxon>
        <taxon>Hyphomicrobiales</taxon>
        <taxon>Methylobacteriaceae</taxon>
        <taxon>Methylobacterium</taxon>
    </lineage>
</organism>
<feature type="domain" description="Bro-N" evidence="1">
    <location>
        <begin position="1"/>
        <end position="113"/>
    </location>
</feature>
<proteinExistence type="predicted"/>
<accession>A0A679JRY2</accession>